<proteinExistence type="predicted"/>
<gene>
    <name evidence="2" type="ORF">BST25_03940</name>
</gene>
<keyword evidence="3" id="KW-1185">Reference proteome</keyword>
<dbReference type="InterPro" id="IPR007969">
    <property type="entry name" value="DUF732"/>
</dbReference>
<dbReference type="STRING" id="53376.BST25_03940"/>
<feature type="domain" description="DUF732" evidence="1">
    <location>
        <begin position="44"/>
        <end position="114"/>
    </location>
</feature>
<organism evidence="2 3">
    <name type="scientific">Mycobacterium heidelbergense</name>
    <dbReference type="NCBI Taxonomy" id="53376"/>
    <lineage>
        <taxon>Bacteria</taxon>
        <taxon>Bacillati</taxon>
        <taxon>Actinomycetota</taxon>
        <taxon>Actinomycetes</taxon>
        <taxon>Mycobacteriales</taxon>
        <taxon>Mycobacteriaceae</taxon>
        <taxon>Mycobacterium</taxon>
        <taxon>Mycobacterium simiae complex</taxon>
    </lineage>
</organism>
<protein>
    <recommendedName>
        <fullName evidence="1">DUF732 domain-containing protein</fullName>
    </recommendedName>
</protein>
<evidence type="ECO:0000313" key="3">
    <source>
        <dbReference type="Proteomes" id="UP000192566"/>
    </source>
</evidence>
<dbReference type="EMBL" id="MVHR01000004">
    <property type="protein sequence ID" value="ORA75788.1"/>
    <property type="molecule type" value="Genomic_DNA"/>
</dbReference>
<evidence type="ECO:0000313" key="2">
    <source>
        <dbReference type="EMBL" id="ORA75788.1"/>
    </source>
</evidence>
<comment type="caution">
    <text evidence="2">The sequence shown here is derived from an EMBL/GenBank/DDBJ whole genome shotgun (WGS) entry which is preliminary data.</text>
</comment>
<dbReference type="Proteomes" id="UP000192566">
    <property type="component" value="Unassembled WGS sequence"/>
</dbReference>
<evidence type="ECO:0000259" key="1">
    <source>
        <dbReference type="Pfam" id="PF05305"/>
    </source>
</evidence>
<dbReference type="AlphaFoldDB" id="A0A1X0DTZ3"/>
<name>A0A1X0DTZ3_MYCHE</name>
<accession>A0A1X0DTZ3</accession>
<dbReference type="Pfam" id="PF05305">
    <property type="entry name" value="DUF732"/>
    <property type="match status" value="1"/>
</dbReference>
<reference evidence="2 3" key="1">
    <citation type="submission" date="2017-02" db="EMBL/GenBank/DDBJ databases">
        <title>The new phylogeny of genus Mycobacterium.</title>
        <authorList>
            <person name="Tortoli E."/>
            <person name="Trovato A."/>
            <person name="Cirillo D.M."/>
        </authorList>
    </citation>
    <scope>NUCLEOTIDE SEQUENCE [LARGE SCALE GENOMIC DNA]</scope>
    <source>
        <strain evidence="2 3">DSM 44471</strain>
    </source>
</reference>
<sequence length="128" mass="13095">MSHYGDAGWSPVCDDREAVKPPLVTLISLAALLGMAVPARADSNDDAFLASLQAAGITYPDAGRVITAGKWVCQAVGQGTQMADVVKTIQAQNSGLHGDNAARFTAIAANVYCPTALSAHGVKTDAGP</sequence>